<dbReference type="GO" id="GO:0016791">
    <property type="term" value="F:phosphatase activity"/>
    <property type="evidence" value="ECO:0007669"/>
    <property type="project" value="TreeGrafter"/>
</dbReference>
<name>A0A4P8XZ49_9FIRM</name>
<accession>A0A4P8XZ49</accession>
<dbReference type="AlphaFoldDB" id="A0A4P8XZ49"/>
<reference evidence="1 2" key="1">
    <citation type="submission" date="2019-04" db="EMBL/GenBank/DDBJ databases">
        <authorList>
            <person name="Embree M."/>
            <person name="Gaffney J.R."/>
        </authorList>
    </citation>
    <scope>NUCLEOTIDE SEQUENCE [LARGE SCALE GENOMIC DNA]</scope>
    <source>
        <strain evidence="1 2">JE7A12</strain>
    </source>
</reference>
<dbReference type="GO" id="GO:0000287">
    <property type="term" value="F:magnesium ion binding"/>
    <property type="evidence" value="ECO:0007669"/>
    <property type="project" value="TreeGrafter"/>
</dbReference>
<keyword evidence="1" id="KW-0378">Hydrolase</keyword>
<dbReference type="OrthoDB" id="9810101at2"/>
<protein>
    <submittedName>
        <fullName evidence="1">HAD family hydrolase</fullName>
    </submittedName>
</protein>
<dbReference type="Pfam" id="PF08282">
    <property type="entry name" value="Hydrolase_3"/>
    <property type="match status" value="1"/>
</dbReference>
<dbReference type="GO" id="GO:0005829">
    <property type="term" value="C:cytosol"/>
    <property type="evidence" value="ECO:0007669"/>
    <property type="project" value="TreeGrafter"/>
</dbReference>
<evidence type="ECO:0000313" key="2">
    <source>
        <dbReference type="Proteomes" id="UP000301475"/>
    </source>
</evidence>
<dbReference type="Gene3D" id="3.40.50.1000">
    <property type="entry name" value="HAD superfamily/HAD-like"/>
    <property type="match status" value="1"/>
</dbReference>
<organism evidence="1 2">
    <name type="scientific">Ruminococcus bovis</name>
    <dbReference type="NCBI Taxonomy" id="2564099"/>
    <lineage>
        <taxon>Bacteria</taxon>
        <taxon>Bacillati</taxon>
        <taxon>Bacillota</taxon>
        <taxon>Clostridia</taxon>
        <taxon>Eubacteriales</taxon>
        <taxon>Oscillospiraceae</taxon>
        <taxon>Ruminococcus</taxon>
    </lineage>
</organism>
<proteinExistence type="predicted"/>
<dbReference type="InterPro" id="IPR000150">
    <property type="entry name" value="Cof"/>
</dbReference>
<dbReference type="InterPro" id="IPR006379">
    <property type="entry name" value="HAD-SF_hydro_IIB"/>
</dbReference>
<dbReference type="Gene3D" id="3.30.1240.10">
    <property type="match status" value="1"/>
</dbReference>
<gene>
    <name evidence="1" type="ORF">E5Z56_01575</name>
</gene>
<dbReference type="InterPro" id="IPR023214">
    <property type="entry name" value="HAD_sf"/>
</dbReference>
<dbReference type="PANTHER" id="PTHR10000:SF8">
    <property type="entry name" value="HAD SUPERFAMILY HYDROLASE-LIKE, TYPE 3"/>
    <property type="match status" value="1"/>
</dbReference>
<dbReference type="NCBIfam" id="TIGR00099">
    <property type="entry name" value="Cof-subfamily"/>
    <property type="match status" value="1"/>
</dbReference>
<dbReference type="SUPFAM" id="SSF56784">
    <property type="entry name" value="HAD-like"/>
    <property type="match status" value="1"/>
</dbReference>
<dbReference type="InterPro" id="IPR036412">
    <property type="entry name" value="HAD-like_sf"/>
</dbReference>
<dbReference type="KEGG" id="ruj:E5Z56_01575"/>
<dbReference type="Proteomes" id="UP000301475">
    <property type="component" value="Chromosome"/>
</dbReference>
<dbReference type="NCBIfam" id="TIGR01484">
    <property type="entry name" value="HAD-SF-IIB"/>
    <property type="match status" value="1"/>
</dbReference>
<dbReference type="EMBL" id="CP039381">
    <property type="protein sequence ID" value="QCT06138.1"/>
    <property type="molecule type" value="Genomic_DNA"/>
</dbReference>
<sequence length="273" mass="31106">MNTLYVSDLDGTLLNSDVKISENSKNIINTLIDKGMNFTVATARSLVSASDKIEGLNLKLPVVVYNGTFTMMKDTGDIVNSNYFDKADRDFIIENIKKSSLNPLVYSFVNNVEKVSYNKNFVNQGTKYYLDVRGNDPRMNPLNSSENLYEGNIFYFTIIGEYDEVKEFYNSIKENNNIRVTFQKEIYNESYWCEIMPITASKANGILQLKETYNFDRVVTFGDAINDVPMFQISDECYAMDNACKELKSIATKVILSNNQDGVALFLQEKFNS</sequence>
<evidence type="ECO:0000313" key="1">
    <source>
        <dbReference type="EMBL" id="QCT06138.1"/>
    </source>
</evidence>
<dbReference type="RefSeq" id="WP_138156230.1">
    <property type="nucleotide sequence ID" value="NZ_CP039381.1"/>
</dbReference>
<keyword evidence="2" id="KW-1185">Reference proteome</keyword>
<dbReference type="PANTHER" id="PTHR10000">
    <property type="entry name" value="PHOSPHOSERINE PHOSPHATASE"/>
    <property type="match status" value="1"/>
</dbReference>